<evidence type="ECO:0000313" key="7">
    <source>
        <dbReference type="Proteomes" id="UP000436088"/>
    </source>
</evidence>
<dbReference type="AlphaFoldDB" id="A0A6A2Y2C4"/>
<organism evidence="6 7">
    <name type="scientific">Hibiscus syriacus</name>
    <name type="common">Rose of Sharon</name>
    <dbReference type="NCBI Taxonomy" id="106335"/>
    <lineage>
        <taxon>Eukaryota</taxon>
        <taxon>Viridiplantae</taxon>
        <taxon>Streptophyta</taxon>
        <taxon>Embryophyta</taxon>
        <taxon>Tracheophyta</taxon>
        <taxon>Spermatophyta</taxon>
        <taxon>Magnoliopsida</taxon>
        <taxon>eudicotyledons</taxon>
        <taxon>Gunneridae</taxon>
        <taxon>Pentapetalae</taxon>
        <taxon>rosids</taxon>
        <taxon>malvids</taxon>
        <taxon>Malvales</taxon>
        <taxon>Malvaceae</taxon>
        <taxon>Malvoideae</taxon>
        <taxon>Hibiscus</taxon>
    </lineage>
</organism>
<reference evidence="6" key="1">
    <citation type="submission" date="2019-09" db="EMBL/GenBank/DDBJ databases">
        <title>Draft genome information of white flower Hibiscus syriacus.</title>
        <authorList>
            <person name="Kim Y.-M."/>
        </authorList>
    </citation>
    <scope>NUCLEOTIDE SEQUENCE [LARGE SCALE GENOMIC DNA]</scope>
    <source>
        <strain evidence="6">YM2019G1</strain>
    </source>
</reference>
<sequence>MRRTCSTLARFITYGVESATPHSRDQHFQWRVHKEKNSSDEREEEVDQHFQWRVHNEKNSSEEGEEVHNEKNLFNLSLFPSHKELEHHRLLLVHHIRSWINIIISPVPHIRSCISITLAQSSQKEVDQHFQLRVHNEKNSSGEGEEVHNEKNLFNLGLATVERGRRTRETGSWPTSVVCGWPEGSVGVFVRALVESKEREIRGHFDLRFDIPRLAQSLVGVWGGHQGVVAVVEGSASPFPSLGEVSGGCKLVTGQVSGVLGADVRWPKGSVEALESFCLVHGQTAVQILQFQRVYVLVTIRHAVVQAEDFKQIGTHIRLLDQEMQHPEVSENPSCLRPQNCHPPRSPPLHSAQSPSPTCSFPTAMPPSLATPSFGISCCAASSTMPTTIARYFFIPVCNIFPSRLITSPSLFFSKPALPSAISIRVLSFTRMRLFTAIPLSVLDKMPQRSMVSWSAMIGACSQCGFHDQGLLLFTRMLDLGIKLNRASVLNATACFRSEEVARRMIESLTLFDGFAYKDLVCWALMIDAYARADLPLDALHLFNEMRLQCMFPNSVVVLAVIQSCLILASSQRARALRVVIICCLPESRLALDTTVLDLYMKCGSLAYARKAFDKMKERNIISWSTMISGYGVHVYGREGLRLFDQMKALVNQTILHSAGQLNQALEFIERMPVKPDAGVWGRYVLLSNIYASLGKRKEAYKIRNLMKSRGVKKIVGRTSIEIKGYIYTFVSEDRLNPETELIYLELGKLMERIRQGYVPDLNFALHDVKETREMMLYAHSEKLAIVFGLIKSGHESSIRITKNLRVWGLSHCYKVHFQGYRKGNCGERFHHFVNGTYSCADYW</sequence>
<feature type="repeat" description="PPR" evidence="3">
    <location>
        <begin position="450"/>
        <end position="484"/>
    </location>
</feature>
<comment type="similarity">
    <text evidence="1">Belongs to the PPR family. PCMP-H subfamily.</text>
</comment>
<accession>A0A6A2Y2C4</accession>
<gene>
    <name evidence="6" type="ORF">F3Y22_tig00112523pilonHSYRG00304</name>
</gene>
<dbReference type="NCBIfam" id="TIGR00756">
    <property type="entry name" value="PPR"/>
    <property type="match status" value="2"/>
</dbReference>
<dbReference type="InterPro" id="IPR032867">
    <property type="entry name" value="DYW_dom"/>
</dbReference>
<proteinExistence type="inferred from homology"/>
<dbReference type="PROSITE" id="PS51375">
    <property type="entry name" value="PPR"/>
    <property type="match status" value="2"/>
</dbReference>
<dbReference type="InterPro" id="IPR046848">
    <property type="entry name" value="E_motif"/>
</dbReference>
<comment type="caution">
    <text evidence="6">The sequence shown here is derived from an EMBL/GenBank/DDBJ whole genome shotgun (WGS) entry which is preliminary data.</text>
</comment>
<evidence type="ECO:0000259" key="5">
    <source>
        <dbReference type="Pfam" id="PF14432"/>
    </source>
</evidence>
<dbReference type="EMBL" id="VEPZ02001604">
    <property type="protein sequence ID" value="KAE8666019.1"/>
    <property type="molecule type" value="Genomic_DNA"/>
</dbReference>
<dbReference type="Pfam" id="PF01535">
    <property type="entry name" value="PPR"/>
    <property type="match status" value="4"/>
</dbReference>
<protein>
    <recommendedName>
        <fullName evidence="5">DYW domain-containing protein</fullName>
    </recommendedName>
</protein>
<evidence type="ECO:0000256" key="3">
    <source>
        <dbReference type="PROSITE-ProRule" id="PRU00708"/>
    </source>
</evidence>
<dbReference type="GO" id="GO:0003723">
    <property type="term" value="F:RNA binding"/>
    <property type="evidence" value="ECO:0007669"/>
    <property type="project" value="InterPro"/>
</dbReference>
<dbReference type="Pfam" id="PF20431">
    <property type="entry name" value="E_motif"/>
    <property type="match status" value="1"/>
</dbReference>
<keyword evidence="7" id="KW-1185">Reference proteome</keyword>
<keyword evidence="2" id="KW-0677">Repeat</keyword>
<dbReference type="Proteomes" id="UP000436088">
    <property type="component" value="Unassembled WGS sequence"/>
</dbReference>
<dbReference type="InterPro" id="IPR002885">
    <property type="entry name" value="PPR_rpt"/>
</dbReference>
<feature type="domain" description="DYW" evidence="5">
    <location>
        <begin position="757"/>
        <end position="844"/>
    </location>
</feature>
<dbReference type="GO" id="GO:0008270">
    <property type="term" value="F:zinc ion binding"/>
    <property type="evidence" value="ECO:0007669"/>
    <property type="project" value="InterPro"/>
</dbReference>
<evidence type="ECO:0000256" key="2">
    <source>
        <dbReference type="ARBA" id="ARBA00022737"/>
    </source>
</evidence>
<evidence type="ECO:0000256" key="4">
    <source>
        <dbReference type="SAM" id="MobiDB-lite"/>
    </source>
</evidence>
<dbReference type="PANTHER" id="PTHR47926:SF433">
    <property type="entry name" value="PENTATRICOPEPTIDE REPEAT-CONTAINING PROTEIN"/>
    <property type="match status" value="1"/>
</dbReference>
<dbReference type="PANTHER" id="PTHR47926">
    <property type="entry name" value="PENTATRICOPEPTIDE REPEAT-CONTAINING PROTEIN"/>
    <property type="match status" value="1"/>
</dbReference>
<dbReference type="Gene3D" id="1.25.40.10">
    <property type="entry name" value="Tetratricopeptide repeat domain"/>
    <property type="match status" value="2"/>
</dbReference>
<dbReference type="GO" id="GO:0009451">
    <property type="term" value="P:RNA modification"/>
    <property type="evidence" value="ECO:0007669"/>
    <property type="project" value="InterPro"/>
</dbReference>
<feature type="region of interest" description="Disordered" evidence="4">
    <location>
        <begin position="329"/>
        <end position="357"/>
    </location>
</feature>
<evidence type="ECO:0000256" key="1">
    <source>
        <dbReference type="ARBA" id="ARBA00006643"/>
    </source>
</evidence>
<evidence type="ECO:0000313" key="6">
    <source>
        <dbReference type="EMBL" id="KAE8666019.1"/>
    </source>
</evidence>
<name>A0A6A2Y2C4_HIBSY</name>
<feature type="repeat" description="PPR" evidence="3">
    <location>
        <begin position="519"/>
        <end position="553"/>
    </location>
</feature>
<dbReference type="InterPro" id="IPR011990">
    <property type="entry name" value="TPR-like_helical_dom_sf"/>
</dbReference>
<dbReference type="Pfam" id="PF14432">
    <property type="entry name" value="DYW_deaminase"/>
    <property type="match status" value="1"/>
</dbReference>
<dbReference type="InterPro" id="IPR046960">
    <property type="entry name" value="PPR_At4g14850-like_plant"/>
</dbReference>